<evidence type="ECO:0000256" key="1">
    <source>
        <dbReference type="SAM" id="MobiDB-lite"/>
    </source>
</evidence>
<dbReference type="OrthoDB" id="6779804at2759"/>
<keyword evidence="3" id="KW-1185">Reference proteome</keyword>
<gene>
    <name evidence="2" type="ORF">AVEN_129849_1</name>
</gene>
<dbReference type="Proteomes" id="UP000499080">
    <property type="component" value="Unassembled WGS sequence"/>
</dbReference>
<accession>A0A4Y2K5V5</accession>
<comment type="caution">
    <text evidence="2">The sequence shown here is derived from an EMBL/GenBank/DDBJ whole genome shotgun (WGS) entry which is preliminary data.</text>
</comment>
<proteinExistence type="predicted"/>
<evidence type="ECO:0000313" key="3">
    <source>
        <dbReference type="Proteomes" id="UP000499080"/>
    </source>
</evidence>
<reference evidence="2 3" key="1">
    <citation type="journal article" date="2019" name="Sci. Rep.">
        <title>Orb-weaving spider Araneus ventricosus genome elucidates the spidroin gene catalogue.</title>
        <authorList>
            <person name="Kono N."/>
            <person name="Nakamura H."/>
            <person name="Ohtoshi R."/>
            <person name="Moran D.A.P."/>
            <person name="Shinohara A."/>
            <person name="Yoshida Y."/>
            <person name="Fujiwara M."/>
            <person name="Mori M."/>
            <person name="Tomita M."/>
            <person name="Arakawa K."/>
        </authorList>
    </citation>
    <scope>NUCLEOTIDE SEQUENCE [LARGE SCALE GENOMIC DNA]</scope>
</reference>
<sequence length="110" mass="12844">MDIFFRGSDYKSDSQSYPEENQEGEFQIIILTREDALSIYLLLTLPNPYEKEIERLSKLLAEVGTDEDSEFDNEDIGSEDVLEVNFSDHESFSKHDTELEKRTEILEMKN</sequence>
<dbReference type="AlphaFoldDB" id="A0A4Y2K5V5"/>
<evidence type="ECO:0000313" key="2">
    <source>
        <dbReference type="EMBL" id="GBM97627.1"/>
    </source>
</evidence>
<name>A0A4Y2K5V5_ARAVE</name>
<protein>
    <submittedName>
        <fullName evidence="2">Uncharacterized protein</fullName>
    </submittedName>
</protein>
<feature type="region of interest" description="Disordered" evidence="1">
    <location>
        <begin position="1"/>
        <end position="21"/>
    </location>
</feature>
<dbReference type="EMBL" id="BGPR01004253">
    <property type="protein sequence ID" value="GBM97627.1"/>
    <property type="molecule type" value="Genomic_DNA"/>
</dbReference>
<organism evidence="2 3">
    <name type="scientific">Araneus ventricosus</name>
    <name type="common">Orbweaver spider</name>
    <name type="synonym">Epeira ventricosa</name>
    <dbReference type="NCBI Taxonomy" id="182803"/>
    <lineage>
        <taxon>Eukaryota</taxon>
        <taxon>Metazoa</taxon>
        <taxon>Ecdysozoa</taxon>
        <taxon>Arthropoda</taxon>
        <taxon>Chelicerata</taxon>
        <taxon>Arachnida</taxon>
        <taxon>Araneae</taxon>
        <taxon>Araneomorphae</taxon>
        <taxon>Entelegynae</taxon>
        <taxon>Araneoidea</taxon>
        <taxon>Araneidae</taxon>
        <taxon>Araneus</taxon>
    </lineage>
</organism>